<dbReference type="Proteomes" id="UP000789860">
    <property type="component" value="Unassembled WGS sequence"/>
</dbReference>
<gene>
    <name evidence="1" type="ORF">SCALOS_LOCUS7074</name>
</gene>
<accession>A0ACA9MRX7</accession>
<name>A0ACA9MRX7_9GLOM</name>
<organism evidence="1 2">
    <name type="scientific">Scutellospora calospora</name>
    <dbReference type="NCBI Taxonomy" id="85575"/>
    <lineage>
        <taxon>Eukaryota</taxon>
        <taxon>Fungi</taxon>
        <taxon>Fungi incertae sedis</taxon>
        <taxon>Mucoromycota</taxon>
        <taxon>Glomeromycotina</taxon>
        <taxon>Glomeromycetes</taxon>
        <taxon>Diversisporales</taxon>
        <taxon>Gigasporaceae</taxon>
        <taxon>Scutellospora</taxon>
    </lineage>
</organism>
<dbReference type="EMBL" id="CAJVPM010015067">
    <property type="protein sequence ID" value="CAG8605294.1"/>
    <property type="molecule type" value="Genomic_DNA"/>
</dbReference>
<proteinExistence type="predicted"/>
<evidence type="ECO:0000313" key="1">
    <source>
        <dbReference type="EMBL" id="CAG8605294.1"/>
    </source>
</evidence>
<evidence type="ECO:0000313" key="2">
    <source>
        <dbReference type="Proteomes" id="UP000789860"/>
    </source>
</evidence>
<reference evidence="1" key="1">
    <citation type="submission" date="2021-06" db="EMBL/GenBank/DDBJ databases">
        <authorList>
            <person name="Kallberg Y."/>
            <person name="Tangrot J."/>
            <person name="Rosling A."/>
        </authorList>
    </citation>
    <scope>NUCLEOTIDE SEQUENCE</scope>
    <source>
        <strain evidence="1">AU212A</strain>
    </source>
</reference>
<protein>
    <submittedName>
        <fullName evidence="1">2647_t:CDS:1</fullName>
    </submittedName>
</protein>
<comment type="caution">
    <text evidence="1">The sequence shown here is derived from an EMBL/GenBank/DDBJ whole genome shotgun (WGS) entry which is preliminary data.</text>
</comment>
<keyword evidence="2" id="KW-1185">Reference proteome</keyword>
<sequence length="419" mass="48677">MQSTQRVESINALIHKAVSASSSMANVVEVLDSRMQQEAINKSFMAWKYKSITHQQPFIVENFFNNINNIIKKYFSPRIIEAIHTQMCESVLYKCEKVPNEEAFEFIEDQLDEVLFADNQDNEGITKIEDHYDYQQAYLKTLMNSVSKELICEVWRIVPYMTTSSYQHIVLLKDGTHLCTCLLLVLHGIICRHYFKLMVENSNALFHIKMMPTRWFRDDVWNKVDLASSEPFVGASSKGFKKSQTGILQNTYPIPKHYNNVQESQVHQHTHSKMYYGQLMGQFKKALNYSLEDNDQKTLNDLILSYISEKEAKRKIDMQSRQEILKENTDLNYEIELSNSHVYNADNVKDLVKHRGKGRPPNKRIKAYNEKNRVGNQKENKHESNNNIADNDNSSGRKCDLCHNIGHYAPKCPTKNSEC</sequence>